<evidence type="ECO:0000313" key="1">
    <source>
        <dbReference type="EMBL" id="MFC7331589.1"/>
    </source>
</evidence>
<accession>A0ABW2KNP5</accession>
<dbReference type="EMBL" id="JBHTCM010000003">
    <property type="protein sequence ID" value="MFC7331589.1"/>
    <property type="molecule type" value="Genomic_DNA"/>
</dbReference>
<sequence>MDGNRRSGRRAGRWPVGAAALLALVLIIVPLPVRAELEDDLIRLDLLVLDVENAHTTRRIELAEGATARVPLDGRAITALAGFALDLRRTGGRLEVRLLSRERRPLLRLADRMPAGDRLAIPVWSGERMAALRLAPWVDVAVAAGLPCLLLSRTAERTGLDRAGGTP</sequence>
<keyword evidence="2" id="KW-1185">Reference proteome</keyword>
<dbReference type="RefSeq" id="WP_377355456.1">
    <property type="nucleotide sequence ID" value="NZ_JBHTCM010000003.1"/>
</dbReference>
<dbReference type="Proteomes" id="UP001596456">
    <property type="component" value="Unassembled WGS sequence"/>
</dbReference>
<evidence type="ECO:0000313" key="2">
    <source>
        <dbReference type="Proteomes" id="UP001596456"/>
    </source>
</evidence>
<reference evidence="2" key="1">
    <citation type="journal article" date="2019" name="Int. J. Syst. Evol. Microbiol.">
        <title>The Global Catalogue of Microorganisms (GCM) 10K type strain sequencing project: providing services to taxonomists for standard genome sequencing and annotation.</title>
        <authorList>
            <consortium name="The Broad Institute Genomics Platform"/>
            <consortium name="The Broad Institute Genome Sequencing Center for Infectious Disease"/>
            <person name="Wu L."/>
            <person name="Ma J."/>
        </authorList>
    </citation>
    <scope>NUCLEOTIDE SEQUENCE [LARGE SCALE GENOMIC DNA]</scope>
    <source>
        <strain evidence="2">CGMCC 1.16275</strain>
    </source>
</reference>
<proteinExistence type="predicted"/>
<protein>
    <submittedName>
        <fullName evidence="1">Uncharacterized protein</fullName>
    </submittedName>
</protein>
<gene>
    <name evidence="1" type="ORF">ACFQPS_00305</name>
</gene>
<name>A0ABW2KNP5_9PROT</name>
<comment type="caution">
    <text evidence="1">The sequence shown here is derived from an EMBL/GenBank/DDBJ whole genome shotgun (WGS) entry which is preliminary data.</text>
</comment>
<organism evidence="1 2">
    <name type="scientific">Rhodocista pekingensis</name>
    <dbReference type="NCBI Taxonomy" id="201185"/>
    <lineage>
        <taxon>Bacteria</taxon>
        <taxon>Pseudomonadati</taxon>
        <taxon>Pseudomonadota</taxon>
        <taxon>Alphaproteobacteria</taxon>
        <taxon>Rhodospirillales</taxon>
        <taxon>Azospirillaceae</taxon>
        <taxon>Rhodocista</taxon>
    </lineage>
</organism>